<dbReference type="EMBL" id="GL379885">
    <property type="protein sequence ID" value="EGT60480.1"/>
    <property type="molecule type" value="Genomic_DNA"/>
</dbReference>
<protein>
    <recommendedName>
        <fullName evidence="4">MRG domain-containing protein</fullName>
    </recommendedName>
</protein>
<sequence length="323" mass="37898">MPDPPNHRRSSSRTRDALKKKQKRSLDPDPQEPPRKIAERRSSDKENVKKEPKKTPPPKGQDPKTKVKRRTQEIEDHALITAKTPKLTARKSTYSYPTPPESSESSASTASTSDVAELSTSFGNIRIKFDKLPEEWIQENWWLPQPKTEHVAVFHRPVTGAAKKVITLEPDRVQSPHDYIQLMHVIQSFVHQLNQLPTYKFEKLLEKVDRIVRMMYLENKSRVLNLHVIHMDYHLYHTFSSMMPNEECDEEAVYTRRFFKMLRSCVEEHYQNDEKTKMDMLEIVDINLGSLKQYGEKMVIPCARIVERFEAFVDEILKESRER</sequence>
<feature type="region of interest" description="Disordered" evidence="1">
    <location>
        <begin position="1"/>
        <end position="114"/>
    </location>
</feature>
<evidence type="ECO:0000313" key="2">
    <source>
        <dbReference type="EMBL" id="EGT60480.1"/>
    </source>
</evidence>
<dbReference type="AlphaFoldDB" id="G0NHH5"/>
<feature type="compositionally biased region" description="Basic and acidic residues" evidence="1">
    <location>
        <begin position="61"/>
        <end position="78"/>
    </location>
</feature>
<gene>
    <name evidence="2" type="ORF">CAEBREN_19163</name>
</gene>
<proteinExistence type="predicted"/>
<feature type="compositionally biased region" description="Low complexity" evidence="1">
    <location>
        <begin position="92"/>
        <end position="113"/>
    </location>
</feature>
<keyword evidence="3" id="KW-1185">Reference proteome</keyword>
<feature type="compositionally biased region" description="Basic and acidic residues" evidence="1">
    <location>
        <begin position="13"/>
        <end position="54"/>
    </location>
</feature>
<reference evidence="3" key="1">
    <citation type="submission" date="2011-07" db="EMBL/GenBank/DDBJ databases">
        <authorList>
            <consortium name="Caenorhabditis brenneri Sequencing and Analysis Consortium"/>
            <person name="Wilson R.K."/>
        </authorList>
    </citation>
    <scope>NUCLEOTIDE SEQUENCE [LARGE SCALE GENOMIC DNA]</scope>
    <source>
        <strain evidence="3">PB2801</strain>
    </source>
</reference>
<evidence type="ECO:0008006" key="4">
    <source>
        <dbReference type="Google" id="ProtNLM"/>
    </source>
</evidence>
<organism evidence="3">
    <name type="scientific">Caenorhabditis brenneri</name>
    <name type="common">Nematode worm</name>
    <dbReference type="NCBI Taxonomy" id="135651"/>
    <lineage>
        <taxon>Eukaryota</taxon>
        <taxon>Metazoa</taxon>
        <taxon>Ecdysozoa</taxon>
        <taxon>Nematoda</taxon>
        <taxon>Chromadorea</taxon>
        <taxon>Rhabditida</taxon>
        <taxon>Rhabditina</taxon>
        <taxon>Rhabditomorpha</taxon>
        <taxon>Rhabditoidea</taxon>
        <taxon>Rhabditidae</taxon>
        <taxon>Peloderinae</taxon>
        <taxon>Caenorhabditis</taxon>
    </lineage>
</organism>
<evidence type="ECO:0000256" key="1">
    <source>
        <dbReference type="SAM" id="MobiDB-lite"/>
    </source>
</evidence>
<dbReference type="InParanoid" id="G0NHH5"/>
<dbReference type="Proteomes" id="UP000008068">
    <property type="component" value="Unassembled WGS sequence"/>
</dbReference>
<evidence type="ECO:0000313" key="3">
    <source>
        <dbReference type="Proteomes" id="UP000008068"/>
    </source>
</evidence>
<accession>G0NHH5</accession>
<dbReference type="HOGENOM" id="CLU_861165_0_0_1"/>
<name>G0NHH5_CAEBE</name>